<dbReference type="AlphaFoldDB" id="A0A9J5WY26"/>
<keyword evidence="3" id="KW-1185">Reference proteome</keyword>
<sequence length="325" mass="33897">MWQQGIGLASSAARSCPPKMSPFSATPKHPVWAASLRGNAHASQAEPNITPFFGVDKQALQTSSDDLGGESKGSGGEEEEGNPGGLFRSDEHRLTICRGSFASPSIGPSGTSCVIPSDIPSSSVVALPPSPAAVAVTQTPLTLVVLLRIGLEACILGMILTALADAVTPLSTIDALVARILVCESGQGATEEVTTLKALIAILRSDVDQLKSTQMSMFFAMEKISDITDMAPTTTENEVRVDEPADLESMAATDEEMIEVAEKASYESLTETEEDMVDAVVQASLVDTPLADPSAATVPFEVTPGTDGHVLIDAPSIESQIDVVT</sequence>
<proteinExistence type="predicted"/>
<feature type="non-terminal residue" evidence="2">
    <location>
        <position position="1"/>
    </location>
</feature>
<evidence type="ECO:0000256" key="1">
    <source>
        <dbReference type="SAM" id="MobiDB-lite"/>
    </source>
</evidence>
<dbReference type="EMBL" id="JACXVP010000010">
    <property type="protein sequence ID" value="KAG5580263.1"/>
    <property type="molecule type" value="Genomic_DNA"/>
</dbReference>
<organism evidence="2 3">
    <name type="scientific">Solanum commersonii</name>
    <name type="common">Commerson's wild potato</name>
    <name type="synonym">Commerson's nightshade</name>
    <dbReference type="NCBI Taxonomy" id="4109"/>
    <lineage>
        <taxon>Eukaryota</taxon>
        <taxon>Viridiplantae</taxon>
        <taxon>Streptophyta</taxon>
        <taxon>Embryophyta</taxon>
        <taxon>Tracheophyta</taxon>
        <taxon>Spermatophyta</taxon>
        <taxon>Magnoliopsida</taxon>
        <taxon>eudicotyledons</taxon>
        <taxon>Gunneridae</taxon>
        <taxon>Pentapetalae</taxon>
        <taxon>asterids</taxon>
        <taxon>lamiids</taxon>
        <taxon>Solanales</taxon>
        <taxon>Solanaceae</taxon>
        <taxon>Solanoideae</taxon>
        <taxon>Solaneae</taxon>
        <taxon>Solanum</taxon>
    </lineage>
</organism>
<feature type="region of interest" description="Disordered" evidence="1">
    <location>
        <begin position="1"/>
        <end position="24"/>
    </location>
</feature>
<comment type="caution">
    <text evidence="2">The sequence shown here is derived from an EMBL/GenBank/DDBJ whole genome shotgun (WGS) entry which is preliminary data.</text>
</comment>
<feature type="region of interest" description="Disordered" evidence="1">
    <location>
        <begin position="62"/>
        <end position="89"/>
    </location>
</feature>
<evidence type="ECO:0000313" key="3">
    <source>
        <dbReference type="Proteomes" id="UP000824120"/>
    </source>
</evidence>
<dbReference type="Proteomes" id="UP000824120">
    <property type="component" value="Chromosome 10"/>
</dbReference>
<name>A0A9J5WY26_SOLCO</name>
<protein>
    <recommendedName>
        <fullName evidence="4">Polyprotein protein</fullName>
    </recommendedName>
</protein>
<evidence type="ECO:0000313" key="2">
    <source>
        <dbReference type="EMBL" id="KAG5580263.1"/>
    </source>
</evidence>
<reference evidence="2 3" key="1">
    <citation type="submission" date="2020-09" db="EMBL/GenBank/DDBJ databases">
        <title>De no assembly of potato wild relative species, Solanum commersonii.</title>
        <authorList>
            <person name="Cho K."/>
        </authorList>
    </citation>
    <scope>NUCLEOTIDE SEQUENCE [LARGE SCALE GENOMIC DNA]</scope>
    <source>
        <strain evidence="2">LZ3.2</strain>
        <tissue evidence="2">Leaf</tissue>
    </source>
</reference>
<gene>
    <name evidence="2" type="ORF">H5410_050890</name>
</gene>
<accession>A0A9J5WY26</accession>
<evidence type="ECO:0008006" key="4">
    <source>
        <dbReference type="Google" id="ProtNLM"/>
    </source>
</evidence>